<feature type="transmembrane region" description="Helical" evidence="7">
    <location>
        <begin position="362"/>
        <end position="383"/>
    </location>
</feature>
<comment type="caution">
    <text evidence="9">The sequence shown here is derived from an EMBL/GenBank/DDBJ whole genome shotgun (WGS) entry which is preliminary data.</text>
</comment>
<name>A0A199NTY1_9MICC</name>
<protein>
    <submittedName>
        <fullName evidence="9">C-type cytochrome biogenesis protein CcsB</fullName>
    </submittedName>
</protein>
<keyword evidence="10" id="KW-1185">Reference proteome</keyword>
<evidence type="ECO:0000256" key="2">
    <source>
        <dbReference type="ARBA" id="ARBA00022692"/>
    </source>
</evidence>
<dbReference type="PANTHER" id="PTHR30071:SF1">
    <property type="entry name" value="CYTOCHROME B_B6 PROTEIN-RELATED"/>
    <property type="match status" value="1"/>
</dbReference>
<keyword evidence="2 7" id="KW-0812">Transmembrane</keyword>
<keyword evidence="3" id="KW-0201">Cytochrome c-type biogenesis</keyword>
<feature type="region of interest" description="Disordered" evidence="6">
    <location>
        <begin position="81"/>
        <end position="126"/>
    </location>
</feature>
<evidence type="ECO:0000256" key="3">
    <source>
        <dbReference type="ARBA" id="ARBA00022748"/>
    </source>
</evidence>
<evidence type="ECO:0000256" key="4">
    <source>
        <dbReference type="ARBA" id="ARBA00022989"/>
    </source>
</evidence>
<evidence type="ECO:0000313" key="10">
    <source>
        <dbReference type="Proteomes" id="UP000053171"/>
    </source>
</evidence>
<feature type="transmembrane region" description="Helical" evidence="7">
    <location>
        <begin position="204"/>
        <end position="226"/>
    </location>
</feature>
<dbReference type="PANTHER" id="PTHR30071">
    <property type="entry name" value="HEME EXPORTER PROTEIN C"/>
    <property type="match status" value="1"/>
</dbReference>
<dbReference type="InterPro" id="IPR045062">
    <property type="entry name" value="Cyt_c_biogenesis_CcsA/CcmC"/>
</dbReference>
<evidence type="ECO:0000256" key="1">
    <source>
        <dbReference type="ARBA" id="ARBA00004141"/>
    </source>
</evidence>
<evidence type="ECO:0000256" key="6">
    <source>
        <dbReference type="SAM" id="MobiDB-lite"/>
    </source>
</evidence>
<sequence>MTLNENLGQWSEMLMFLAALVYVVAFVAFTWDLASHSRATRRAEEATRAESGDAAFGLERVPAGVAAGGAAADAGIDAGAGSGAGRGQEGAAPSGRAAPGYPEDAAEQTGVGTRGRGRSRAEKARLAGQTADDAMLYSGERRPAANVAVAVMVLAAVVHLAGVVTRGLAAGRVPWGNMYEFCTTGALVVSAVFLISLLFRDLRFVGTLVSGLALVMMVAATIGFPTPVGHLQPALQSYWLVIHVSVAVMASGVFTITFAMAVLQLLQGWRERRLIEGERDRMPFLRLVPSAQALENFAFRLNAVGFVMWTITLAFGAIWAEQAWGRYWGWDAKEVWTFVIWVIYAAYLHARATRGWTGARSAWLSIIGYACIIFNFTAVNTVFNGLHSYSGL</sequence>
<dbReference type="RefSeq" id="WP_064725120.1">
    <property type="nucleotide sequence ID" value="NZ_JBFBMA010000001.1"/>
</dbReference>
<evidence type="ECO:0000256" key="5">
    <source>
        <dbReference type="ARBA" id="ARBA00023136"/>
    </source>
</evidence>
<feature type="transmembrane region" description="Helical" evidence="7">
    <location>
        <begin position="144"/>
        <end position="165"/>
    </location>
</feature>
<evidence type="ECO:0000313" key="9">
    <source>
        <dbReference type="EMBL" id="OAX52270.1"/>
    </source>
</evidence>
<comment type="subcellular location">
    <subcellularLocation>
        <location evidence="1">Membrane</location>
        <topology evidence="1">Multi-pass membrane protein</topology>
    </subcellularLocation>
</comment>
<keyword evidence="4 7" id="KW-1133">Transmembrane helix</keyword>
<dbReference type="AlphaFoldDB" id="A0A199NTY1"/>
<feature type="transmembrane region" description="Helical" evidence="7">
    <location>
        <begin position="13"/>
        <end position="34"/>
    </location>
</feature>
<feature type="transmembrane region" description="Helical" evidence="7">
    <location>
        <begin position="301"/>
        <end position="320"/>
    </location>
</feature>
<accession>A0A199NTY1</accession>
<keyword evidence="5 7" id="KW-0472">Membrane</keyword>
<reference evidence="9" key="1">
    <citation type="submission" date="2016-06" db="EMBL/GenBank/DDBJ databases">
        <title>Identification of putative biosynthetic pathways for the production of bioactive secondary metabolites by the marine actinomycete Kocuria kristinae RUTW2-3.</title>
        <authorList>
            <person name="Waterworth S.C."/>
            <person name="Walmsley T.A."/>
            <person name="Matongo T."/>
            <person name="Davies-Coleman M.T."/>
            <person name="Dorrington R.A."/>
        </authorList>
    </citation>
    <scope>NUCLEOTIDE SEQUENCE [LARGE SCALE GENOMIC DNA]</scope>
    <source>
        <strain evidence="9">RUTW2-3</strain>
    </source>
</reference>
<dbReference type="InterPro" id="IPR017562">
    <property type="entry name" value="Cyt_c_biogenesis_CcsA"/>
</dbReference>
<organism evidence="9 10">
    <name type="scientific">Rothia kristinae</name>
    <dbReference type="NCBI Taxonomy" id="37923"/>
    <lineage>
        <taxon>Bacteria</taxon>
        <taxon>Bacillati</taxon>
        <taxon>Actinomycetota</taxon>
        <taxon>Actinomycetes</taxon>
        <taxon>Micrococcales</taxon>
        <taxon>Micrococcaceae</taxon>
        <taxon>Rothia</taxon>
    </lineage>
</organism>
<dbReference type="GO" id="GO:0017004">
    <property type="term" value="P:cytochrome complex assembly"/>
    <property type="evidence" value="ECO:0007669"/>
    <property type="project" value="UniProtKB-KW"/>
</dbReference>
<proteinExistence type="predicted"/>
<dbReference type="GO" id="GO:0020037">
    <property type="term" value="F:heme binding"/>
    <property type="evidence" value="ECO:0007669"/>
    <property type="project" value="InterPro"/>
</dbReference>
<feature type="domain" description="Cytochrome c assembly protein" evidence="8">
    <location>
        <begin position="176"/>
        <end position="387"/>
    </location>
</feature>
<feature type="transmembrane region" description="Helical" evidence="7">
    <location>
        <begin position="238"/>
        <end position="263"/>
    </location>
</feature>
<gene>
    <name evidence="9" type="ORF">AN277_0203725</name>
</gene>
<dbReference type="GO" id="GO:0005886">
    <property type="term" value="C:plasma membrane"/>
    <property type="evidence" value="ECO:0007669"/>
    <property type="project" value="TreeGrafter"/>
</dbReference>
<dbReference type="Pfam" id="PF01578">
    <property type="entry name" value="Cytochrom_C_asm"/>
    <property type="match status" value="1"/>
</dbReference>
<dbReference type="InterPro" id="IPR002541">
    <property type="entry name" value="Cyt_c_assembly"/>
</dbReference>
<evidence type="ECO:0000256" key="7">
    <source>
        <dbReference type="SAM" id="Phobius"/>
    </source>
</evidence>
<dbReference type="NCBIfam" id="TIGR03144">
    <property type="entry name" value="cytochr_II_ccsB"/>
    <property type="match status" value="1"/>
</dbReference>
<dbReference type="EMBL" id="LJBJ02000005">
    <property type="protein sequence ID" value="OAX52270.1"/>
    <property type="molecule type" value="Genomic_DNA"/>
</dbReference>
<dbReference type="Proteomes" id="UP000053171">
    <property type="component" value="Unassembled WGS sequence"/>
</dbReference>
<feature type="transmembrane region" description="Helical" evidence="7">
    <location>
        <begin position="177"/>
        <end position="199"/>
    </location>
</feature>
<evidence type="ECO:0000259" key="8">
    <source>
        <dbReference type="Pfam" id="PF01578"/>
    </source>
</evidence>
<feature type="transmembrane region" description="Helical" evidence="7">
    <location>
        <begin position="332"/>
        <end position="350"/>
    </location>
</feature>